<sequence>MRTKLLLAAAAFFTLTAATSATAAPAAQGADTERVTVVGAQPKQARMEPFMFDNVQGRYDLEDGRMLTVTGKVSGRERTLYADLGDGPTEIIHVGKNRFVAMGKDLRLSFERPNSRRLPDTVRISSGTSHYVALAQR</sequence>
<dbReference type="Proteomes" id="UP001198602">
    <property type="component" value="Unassembled WGS sequence"/>
</dbReference>
<comment type="caution">
    <text evidence="2">The sequence shown here is derived from an EMBL/GenBank/DDBJ whole genome shotgun (WGS) entry which is preliminary data.</text>
</comment>
<organism evidence="2 3">
    <name type="scientific">Massilia hydrophila</name>
    <dbReference type="NCBI Taxonomy" id="3044279"/>
    <lineage>
        <taxon>Bacteria</taxon>
        <taxon>Pseudomonadati</taxon>
        <taxon>Pseudomonadota</taxon>
        <taxon>Betaproteobacteria</taxon>
        <taxon>Burkholderiales</taxon>
        <taxon>Oxalobacteraceae</taxon>
        <taxon>Telluria group</taxon>
        <taxon>Massilia</taxon>
    </lineage>
</organism>
<evidence type="ECO:0008006" key="4">
    <source>
        <dbReference type="Google" id="ProtNLM"/>
    </source>
</evidence>
<accession>A0ABS7YDD3</accession>
<feature type="chain" id="PRO_5045365199" description="Bacterial OB-fold domain-containing protein" evidence="1">
    <location>
        <begin position="24"/>
        <end position="137"/>
    </location>
</feature>
<evidence type="ECO:0000313" key="3">
    <source>
        <dbReference type="Proteomes" id="UP001198602"/>
    </source>
</evidence>
<gene>
    <name evidence="2" type="ORF">LE190_15825</name>
</gene>
<dbReference type="RefSeq" id="WP_225239603.1">
    <property type="nucleotide sequence ID" value="NZ_JAHYBX010000007.1"/>
</dbReference>
<reference evidence="2 3" key="1">
    <citation type="submission" date="2021-07" db="EMBL/GenBank/DDBJ databases">
        <title>Characterization of Violacein-producing bacteria and related species.</title>
        <authorList>
            <person name="Wilson H.S."/>
            <person name="De Leon M.E."/>
        </authorList>
    </citation>
    <scope>NUCLEOTIDE SEQUENCE [LARGE SCALE GENOMIC DNA]</scope>
    <source>
        <strain evidence="2 3">HSC-2F05</strain>
    </source>
</reference>
<keyword evidence="3" id="KW-1185">Reference proteome</keyword>
<feature type="signal peptide" evidence="1">
    <location>
        <begin position="1"/>
        <end position="23"/>
    </location>
</feature>
<evidence type="ECO:0000313" key="2">
    <source>
        <dbReference type="EMBL" id="MCA1857383.1"/>
    </source>
</evidence>
<dbReference type="EMBL" id="JAHYBX010000007">
    <property type="protein sequence ID" value="MCA1857383.1"/>
    <property type="molecule type" value="Genomic_DNA"/>
</dbReference>
<keyword evidence="1" id="KW-0732">Signal</keyword>
<evidence type="ECO:0000256" key="1">
    <source>
        <dbReference type="SAM" id="SignalP"/>
    </source>
</evidence>
<proteinExistence type="predicted"/>
<protein>
    <recommendedName>
        <fullName evidence="4">Bacterial OB-fold domain-containing protein</fullName>
    </recommendedName>
</protein>
<name>A0ABS7YDD3_9BURK</name>